<dbReference type="InterPro" id="IPR007111">
    <property type="entry name" value="NACHT_NTPase"/>
</dbReference>
<dbReference type="InterPro" id="IPR027417">
    <property type="entry name" value="P-loop_NTPase"/>
</dbReference>
<sequence>MKNQSQKPKKGSLTVYFRSLAQIHDLTKETAPDISRSWINTEFWFSGLLSHSSKPEDKPLESPISFDSSPQKGACELIELILRVVVYQASKSDRLPCGKALGELKPRELTDYAKRMFGYVKSEESTNPLLLRLFSFHQAKASSTGYVARFLADDLFDHTCIRILSEDKPGKFEPVTAEQLSWLLKTYESLFRRGDSQPIKDPPQFDSSVDVVLEKYCKRLRENWEQDCETDTKREQLCFYVEPHYSLLPLGMHFRDSNPVGGDSGQRFEPVTPRSGNTKELVALLKSEAGQRICIVQDSGMGKTIFSRRVQAYFSTTESWNEFYNGKACLPVRFATQDALGWPADFKRAISDEIQSDCERHGIDPNQLTSTLLDAGRVVLILDGFDQFGPDEVTAASDTLKTFLAKTGQHCRVLLTSRPYGVEHEVNPLFLYIDWRYAQIDPFDVEQQYQYLTQLRPVHDELKPIEQLDLPEPDADLPGRRETLWNELCKNNPRIEQVTYAQAKKIDAELDAWLDATIEETQSTEGATRCERLIDGLKKIAPQYDQISALFQSPLLLKYIRNLAEDNLLGSFANRSELYLEVIAHETKRALPTLRWRFSEEAPNRIESIVSAAGFQMMVDGRSSKGGYSGRVWGEREVRNFRKNVSARLAESVTDEEWEEVGKAAGLAYRGVILSSTQSVFGFRHRSMMEFYCGLYLAQNEQRGGWALIEHDNKENITKIECVEREVLLDRANDPAWMDAWRFAIEMPATIVQSNPKILSASLSVLFLPPKNGGSRPTKLMFQAWPRFITPNKEDQLPGAEFVLNRFRGEFQQLMRMQDQNPHPGFTRCRGEIARMLVENFAPCPNTNEGFGIFRMGASKYQNEFPPHRVRVEKFEMQTTTVTREQYRLFDPNLETIFAQSFERVAPKNDEGEVAIEFTNHAPVVCVSWYDAVVFSRWLGGEYALPTETQWEFACRAGHDDERELFSLANKTNVEKISTREVNFDPSRDSDDYRDDAANNKYRQCTVPVSGNGDPLTDDFLPNAFGLWHMHGNVLEWCQDSYSHDFYLDRIIKQLQQQEIIPNHIVKSATRVQKLEMIKTHVDKMVFTANLNDSVGSLRVLRGGSWFNDADYCRSAYRSRDAPGSGDGTIGFRLCRVIVLPESSSS</sequence>
<dbReference type="InterPro" id="IPR016187">
    <property type="entry name" value="CTDL_fold"/>
</dbReference>
<organism evidence="3 4">
    <name type="scientific">Gimesia alba</name>
    <dbReference type="NCBI Taxonomy" id="2527973"/>
    <lineage>
        <taxon>Bacteria</taxon>
        <taxon>Pseudomonadati</taxon>
        <taxon>Planctomycetota</taxon>
        <taxon>Planctomycetia</taxon>
        <taxon>Planctomycetales</taxon>
        <taxon>Planctomycetaceae</taxon>
        <taxon>Gimesia</taxon>
    </lineage>
</organism>
<dbReference type="GO" id="GO:0120147">
    <property type="term" value="F:formylglycine-generating oxidase activity"/>
    <property type="evidence" value="ECO:0007669"/>
    <property type="project" value="TreeGrafter"/>
</dbReference>
<dbReference type="AlphaFoldDB" id="A0A517R8X4"/>
<reference evidence="3 4" key="1">
    <citation type="submission" date="2019-02" db="EMBL/GenBank/DDBJ databases">
        <title>Deep-cultivation of Planctomycetes and their phenomic and genomic characterization uncovers novel biology.</title>
        <authorList>
            <person name="Wiegand S."/>
            <person name="Jogler M."/>
            <person name="Boedeker C."/>
            <person name="Pinto D."/>
            <person name="Vollmers J."/>
            <person name="Rivas-Marin E."/>
            <person name="Kohn T."/>
            <person name="Peeters S.H."/>
            <person name="Heuer A."/>
            <person name="Rast P."/>
            <person name="Oberbeckmann S."/>
            <person name="Bunk B."/>
            <person name="Jeske O."/>
            <person name="Meyerdierks A."/>
            <person name="Storesund J.E."/>
            <person name="Kallscheuer N."/>
            <person name="Luecker S."/>
            <person name="Lage O.M."/>
            <person name="Pohl T."/>
            <person name="Merkel B.J."/>
            <person name="Hornburger P."/>
            <person name="Mueller R.-W."/>
            <person name="Bruemmer F."/>
            <person name="Labrenz M."/>
            <person name="Spormann A.M."/>
            <person name="Op den Camp H."/>
            <person name="Overmann J."/>
            <person name="Amann R."/>
            <person name="Jetten M.S.M."/>
            <person name="Mascher T."/>
            <person name="Medema M.H."/>
            <person name="Devos D.P."/>
            <person name="Kaster A.-K."/>
            <person name="Ovreas L."/>
            <person name="Rohde M."/>
            <person name="Galperin M.Y."/>
            <person name="Jogler C."/>
        </authorList>
    </citation>
    <scope>NUCLEOTIDE SEQUENCE [LARGE SCALE GENOMIC DNA]</scope>
    <source>
        <strain evidence="3 4">Pan241w</strain>
    </source>
</reference>
<name>A0A517R8X4_9PLAN</name>
<dbReference type="Gene3D" id="3.90.1580.10">
    <property type="entry name" value="paralog of FGE (formylglycine-generating enzyme)"/>
    <property type="match status" value="1"/>
</dbReference>
<gene>
    <name evidence="3" type="primary">pkn1_1</name>
    <name evidence="3" type="ORF">Pan241w_03950</name>
</gene>
<accession>A0A517R8X4</accession>
<dbReference type="PANTHER" id="PTHR23150:SF19">
    <property type="entry name" value="FORMYLGLYCINE-GENERATING ENZYME"/>
    <property type="match status" value="1"/>
</dbReference>
<dbReference type="InterPro" id="IPR042095">
    <property type="entry name" value="SUMF_sf"/>
</dbReference>
<evidence type="ECO:0000259" key="2">
    <source>
        <dbReference type="Pfam" id="PF05729"/>
    </source>
</evidence>
<dbReference type="RefSeq" id="WP_145210106.1">
    <property type="nucleotide sequence ID" value="NZ_CP036269.1"/>
</dbReference>
<dbReference type="EMBL" id="CP036269">
    <property type="protein sequence ID" value="QDT40339.1"/>
    <property type="molecule type" value="Genomic_DNA"/>
</dbReference>
<protein>
    <submittedName>
        <fullName evidence="3">Serine/threonine-protein kinase pkn1</fullName>
        <ecNumber evidence="3">2.7.11.1</ecNumber>
    </submittedName>
</protein>
<dbReference type="Proteomes" id="UP000317171">
    <property type="component" value="Chromosome"/>
</dbReference>
<evidence type="ECO:0000313" key="4">
    <source>
        <dbReference type="Proteomes" id="UP000317171"/>
    </source>
</evidence>
<keyword evidence="3" id="KW-0808">Transferase</keyword>
<feature type="domain" description="NACHT" evidence="2">
    <location>
        <begin position="293"/>
        <end position="454"/>
    </location>
</feature>
<dbReference type="Pfam" id="PF05729">
    <property type="entry name" value="NACHT"/>
    <property type="match status" value="1"/>
</dbReference>
<dbReference type="SUPFAM" id="SSF52540">
    <property type="entry name" value="P-loop containing nucleoside triphosphate hydrolases"/>
    <property type="match status" value="1"/>
</dbReference>
<dbReference type="InterPro" id="IPR005532">
    <property type="entry name" value="SUMF_dom"/>
</dbReference>
<dbReference type="EC" id="2.7.11.1" evidence="3"/>
<dbReference type="PANTHER" id="PTHR23150">
    <property type="entry name" value="SULFATASE MODIFYING FACTOR 1, 2"/>
    <property type="match status" value="1"/>
</dbReference>
<keyword evidence="3" id="KW-0418">Kinase</keyword>
<evidence type="ECO:0000259" key="1">
    <source>
        <dbReference type="Pfam" id="PF03781"/>
    </source>
</evidence>
<dbReference type="KEGG" id="gaz:Pan241w_03950"/>
<dbReference type="OrthoDB" id="272334at2"/>
<dbReference type="InterPro" id="IPR051043">
    <property type="entry name" value="Sulfatase_Mod_Factor_Kinase"/>
</dbReference>
<evidence type="ECO:0000313" key="3">
    <source>
        <dbReference type="EMBL" id="QDT40339.1"/>
    </source>
</evidence>
<dbReference type="Pfam" id="PF03781">
    <property type="entry name" value="FGE-sulfatase"/>
    <property type="match status" value="1"/>
</dbReference>
<dbReference type="Gene3D" id="3.40.50.300">
    <property type="entry name" value="P-loop containing nucleotide triphosphate hydrolases"/>
    <property type="match status" value="1"/>
</dbReference>
<dbReference type="GO" id="GO:0004674">
    <property type="term" value="F:protein serine/threonine kinase activity"/>
    <property type="evidence" value="ECO:0007669"/>
    <property type="project" value="UniProtKB-EC"/>
</dbReference>
<dbReference type="SUPFAM" id="SSF56436">
    <property type="entry name" value="C-type lectin-like"/>
    <property type="match status" value="1"/>
</dbReference>
<proteinExistence type="predicted"/>
<feature type="domain" description="Sulfatase-modifying factor enzyme-like" evidence="1">
    <location>
        <begin position="852"/>
        <end position="1135"/>
    </location>
</feature>
<keyword evidence="4" id="KW-1185">Reference proteome</keyword>